<dbReference type="InterPro" id="IPR004181">
    <property type="entry name" value="Znf_MIZ"/>
</dbReference>
<evidence type="ECO:0000313" key="17">
    <source>
        <dbReference type="Proteomes" id="UP000663860"/>
    </source>
</evidence>
<dbReference type="GO" id="GO:0000785">
    <property type="term" value="C:chromatin"/>
    <property type="evidence" value="ECO:0007669"/>
    <property type="project" value="TreeGrafter"/>
</dbReference>
<comment type="caution">
    <text evidence="15">The sequence shown here is derived from an EMBL/GenBank/DDBJ whole genome shotgun (WGS) entry which is preliminary data.</text>
</comment>
<dbReference type="PROSITE" id="PS51466">
    <property type="entry name" value="PINIT"/>
    <property type="match status" value="1"/>
</dbReference>
<evidence type="ECO:0000256" key="10">
    <source>
        <dbReference type="PROSITE-ProRule" id="PRU00452"/>
    </source>
</evidence>
<dbReference type="Pfam" id="PF02891">
    <property type="entry name" value="zf-MIZ"/>
    <property type="match status" value="1"/>
</dbReference>
<dbReference type="GO" id="GO:0005634">
    <property type="term" value="C:nucleus"/>
    <property type="evidence" value="ECO:0007669"/>
    <property type="project" value="UniProtKB-SubCell"/>
</dbReference>
<evidence type="ECO:0000313" key="15">
    <source>
        <dbReference type="EMBL" id="CAF0718402.1"/>
    </source>
</evidence>
<evidence type="ECO:0000256" key="6">
    <source>
        <dbReference type="ARBA" id="ARBA00022771"/>
    </source>
</evidence>
<evidence type="ECO:0000259" key="12">
    <source>
        <dbReference type="PROSITE" id="PS50800"/>
    </source>
</evidence>
<evidence type="ECO:0000256" key="7">
    <source>
        <dbReference type="ARBA" id="ARBA00022786"/>
    </source>
</evidence>
<feature type="compositionally biased region" description="Basic and acidic residues" evidence="11">
    <location>
        <begin position="403"/>
        <end position="421"/>
    </location>
</feature>
<evidence type="ECO:0000256" key="5">
    <source>
        <dbReference type="ARBA" id="ARBA00022723"/>
    </source>
</evidence>
<dbReference type="AlphaFoldDB" id="A0A813MAS6"/>
<keyword evidence="9" id="KW-0539">Nucleus</keyword>
<dbReference type="PROSITE" id="PS50800">
    <property type="entry name" value="SAP"/>
    <property type="match status" value="1"/>
</dbReference>
<feature type="compositionally biased region" description="Acidic residues" evidence="11">
    <location>
        <begin position="433"/>
        <end position="453"/>
    </location>
</feature>
<dbReference type="GO" id="GO:0016925">
    <property type="term" value="P:protein sumoylation"/>
    <property type="evidence" value="ECO:0007669"/>
    <property type="project" value="UniProtKB-UniPathway"/>
</dbReference>
<dbReference type="PANTHER" id="PTHR10782:SF94">
    <property type="entry name" value="SUPPRESSOR OF VARIEGATION 2-10, ISOFORM I"/>
    <property type="match status" value="1"/>
</dbReference>
<name>A0A813MAS6_9BILA</name>
<sequence length="588" mass="65932">MSSTSNSQSKTSALEAIKNYRVTELQALLDYANLSRQGQKRDLLQRCKQLITSSYNTQMANKIQQINNTRTHSSSRSNHVSSSSSSSRAHPIVLPKTPPIEVLPQPNLIQFTNLPFFEKMRTIGCANMPVDWHTFSPIKFILNETDLELIRNNSAKIFLRIAPTIVSERHNDILPPYLFVQCNNQQVINNNLSRQVGSQAHSILFPTDITDKIILNKHTQNTLSFLWVQSPTTMSFKNLPKSYTLAIQLVHCVSINTIFDLVLKREPFINKTDNDNDNDSDIEIEDLGLMTTRQRVSLICPITQSLIVVPAKSAYCSHLTCFDLKAFLQMNERRLQWTCPLCKKSASFESLRIDQRLQSILSNVPANCSTVEIDSSSVGCQYIFDTVKQEKIDVTDIIHSERQNGNESIHDTSLRSRRQSDGSDCIVLSSGSESEDEDEEINNDDDDDDDDSDTNNPSILTSPVLHHSNGIDERQNNKIIDHASPSTLSPIISPVDDGNYWEDIAQITCDLSSDTSEKLSNRKRTNSSSSSVLSSGSVLSSSSSSKSNDDRHRRKRNKRSSPTKSRTAEIEVITLSSSDNSDNDDQLS</sequence>
<keyword evidence="6 10" id="KW-0863">Zinc-finger</keyword>
<dbReference type="PANTHER" id="PTHR10782">
    <property type="entry name" value="ZINC FINGER MIZ DOMAIN-CONTAINING PROTEIN"/>
    <property type="match status" value="1"/>
</dbReference>
<feature type="domain" description="PINIT" evidence="14">
    <location>
        <begin position="84"/>
        <end position="253"/>
    </location>
</feature>
<comment type="subcellular location">
    <subcellularLocation>
        <location evidence="1">Nucleus</location>
    </subcellularLocation>
</comment>
<dbReference type="SUPFAM" id="SSF68906">
    <property type="entry name" value="SAP domain"/>
    <property type="match status" value="1"/>
</dbReference>
<dbReference type="InterPro" id="IPR036361">
    <property type="entry name" value="SAP_dom_sf"/>
</dbReference>
<dbReference type="EMBL" id="CAJOBB010000371">
    <property type="protein sequence ID" value="CAF3663933.1"/>
    <property type="molecule type" value="Genomic_DNA"/>
</dbReference>
<feature type="domain" description="SP-RING-type" evidence="13">
    <location>
        <begin position="285"/>
        <end position="366"/>
    </location>
</feature>
<dbReference type="Proteomes" id="UP000663868">
    <property type="component" value="Unassembled WGS sequence"/>
</dbReference>
<organism evidence="15 17">
    <name type="scientific">Adineta steineri</name>
    <dbReference type="NCBI Taxonomy" id="433720"/>
    <lineage>
        <taxon>Eukaryota</taxon>
        <taxon>Metazoa</taxon>
        <taxon>Spiralia</taxon>
        <taxon>Gnathifera</taxon>
        <taxon>Rotifera</taxon>
        <taxon>Eurotatoria</taxon>
        <taxon>Bdelloidea</taxon>
        <taxon>Adinetida</taxon>
        <taxon>Adinetidae</taxon>
        <taxon>Adineta</taxon>
    </lineage>
</organism>
<dbReference type="InterPro" id="IPR013083">
    <property type="entry name" value="Znf_RING/FYVE/PHD"/>
</dbReference>
<keyword evidence="7" id="KW-0833">Ubl conjugation pathway</keyword>
<dbReference type="Proteomes" id="UP000663860">
    <property type="component" value="Unassembled WGS sequence"/>
</dbReference>
<dbReference type="GO" id="GO:0061665">
    <property type="term" value="F:SUMO ligase activity"/>
    <property type="evidence" value="ECO:0007669"/>
    <property type="project" value="TreeGrafter"/>
</dbReference>
<dbReference type="Gene3D" id="2.60.120.780">
    <property type="entry name" value="PINIT domain"/>
    <property type="match status" value="1"/>
</dbReference>
<dbReference type="GO" id="GO:0008270">
    <property type="term" value="F:zinc ion binding"/>
    <property type="evidence" value="ECO:0007669"/>
    <property type="project" value="UniProtKB-KW"/>
</dbReference>
<keyword evidence="4" id="KW-0808">Transferase</keyword>
<dbReference type="InterPro" id="IPR003034">
    <property type="entry name" value="SAP_dom"/>
</dbReference>
<proteinExistence type="inferred from homology"/>
<keyword evidence="5" id="KW-0479">Metal-binding</keyword>
<comment type="similarity">
    <text evidence="3">Belongs to the PIAS family.</text>
</comment>
<feature type="region of interest" description="Disordered" evidence="11">
    <location>
        <begin position="403"/>
        <end position="470"/>
    </location>
</feature>
<evidence type="ECO:0000256" key="9">
    <source>
        <dbReference type="ARBA" id="ARBA00023242"/>
    </source>
</evidence>
<evidence type="ECO:0000256" key="2">
    <source>
        <dbReference type="ARBA" id="ARBA00004718"/>
    </source>
</evidence>
<evidence type="ECO:0000256" key="11">
    <source>
        <dbReference type="SAM" id="MobiDB-lite"/>
    </source>
</evidence>
<evidence type="ECO:0000313" key="16">
    <source>
        <dbReference type="EMBL" id="CAF3663933.1"/>
    </source>
</evidence>
<feature type="region of interest" description="Disordered" evidence="11">
    <location>
        <begin position="515"/>
        <end position="588"/>
    </location>
</feature>
<protein>
    <submittedName>
        <fullName evidence="15">Uncharacterized protein</fullName>
    </submittedName>
</protein>
<feature type="compositionally biased region" description="Low complexity" evidence="11">
    <location>
        <begin position="68"/>
        <end position="88"/>
    </location>
</feature>
<dbReference type="UniPathway" id="UPA00886"/>
<evidence type="ECO:0000256" key="8">
    <source>
        <dbReference type="ARBA" id="ARBA00022833"/>
    </source>
</evidence>
<evidence type="ECO:0000256" key="3">
    <source>
        <dbReference type="ARBA" id="ARBA00005383"/>
    </source>
</evidence>
<dbReference type="InterPro" id="IPR023321">
    <property type="entry name" value="PINIT"/>
</dbReference>
<evidence type="ECO:0000256" key="1">
    <source>
        <dbReference type="ARBA" id="ARBA00004123"/>
    </source>
</evidence>
<dbReference type="Gene3D" id="1.10.720.30">
    <property type="entry name" value="SAP domain"/>
    <property type="match status" value="1"/>
</dbReference>
<feature type="domain" description="SAP" evidence="12">
    <location>
        <begin position="17"/>
        <end position="51"/>
    </location>
</feature>
<dbReference type="Pfam" id="PF14324">
    <property type="entry name" value="PINIT"/>
    <property type="match status" value="1"/>
</dbReference>
<feature type="compositionally biased region" description="Basic residues" evidence="11">
    <location>
        <begin position="552"/>
        <end position="561"/>
    </location>
</feature>
<reference evidence="15" key="1">
    <citation type="submission" date="2021-02" db="EMBL/GenBank/DDBJ databases">
        <authorList>
            <person name="Nowell W R."/>
        </authorList>
    </citation>
    <scope>NUCLEOTIDE SEQUENCE</scope>
</reference>
<accession>A0A813MAS6</accession>
<dbReference type="PROSITE" id="PS51044">
    <property type="entry name" value="ZF_SP_RING"/>
    <property type="match status" value="1"/>
</dbReference>
<keyword evidence="8" id="KW-0862">Zinc</keyword>
<feature type="region of interest" description="Disordered" evidence="11">
    <location>
        <begin position="68"/>
        <end position="91"/>
    </location>
</feature>
<evidence type="ECO:0000259" key="13">
    <source>
        <dbReference type="PROSITE" id="PS51044"/>
    </source>
</evidence>
<feature type="compositionally biased region" description="Low complexity" evidence="11">
    <location>
        <begin position="526"/>
        <end position="546"/>
    </location>
</feature>
<evidence type="ECO:0000259" key="14">
    <source>
        <dbReference type="PROSITE" id="PS51466"/>
    </source>
</evidence>
<comment type="pathway">
    <text evidence="2">Protein modification; protein sumoylation.</text>
</comment>
<dbReference type="GO" id="GO:0006357">
    <property type="term" value="P:regulation of transcription by RNA polymerase II"/>
    <property type="evidence" value="ECO:0007669"/>
    <property type="project" value="TreeGrafter"/>
</dbReference>
<dbReference type="GO" id="GO:0003712">
    <property type="term" value="F:transcription coregulator activity"/>
    <property type="evidence" value="ECO:0007669"/>
    <property type="project" value="TreeGrafter"/>
</dbReference>
<dbReference type="Gene3D" id="3.30.40.10">
    <property type="entry name" value="Zinc/RING finger domain, C3HC4 (zinc finger)"/>
    <property type="match status" value="1"/>
</dbReference>
<dbReference type="CDD" id="cd16650">
    <property type="entry name" value="SP-RING_PIAS-like"/>
    <property type="match status" value="1"/>
</dbReference>
<dbReference type="EMBL" id="CAJNOE010000007">
    <property type="protein sequence ID" value="CAF0718402.1"/>
    <property type="molecule type" value="Genomic_DNA"/>
</dbReference>
<gene>
    <name evidence="15" type="ORF">IZO911_LOCUS1575</name>
    <name evidence="16" type="ORF">KXQ929_LOCUS8508</name>
</gene>
<dbReference type="InterPro" id="IPR038654">
    <property type="entry name" value="PINIT_sf"/>
</dbReference>
<evidence type="ECO:0000256" key="4">
    <source>
        <dbReference type="ARBA" id="ARBA00022679"/>
    </source>
</evidence>
<dbReference type="SUPFAM" id="SSF57850">
    <property type="entry name" value="RING/U-box"/>
    <property type="match status" value="1"/>
</dbReference>